<gene>
    <name evidence="5" type="ORF">EV192_12140</name>
</gene>
<dbReference type="SUPFAM" id="SSF48498">
    <property type="entry name" value="Tetracyclin repressor-like, C-terminal domain"/>
    <property type="match status" value="1"/>
</dbReference>
<dbReference type="PANTHER" id="PTHR30055">
    <property type="entry name" value="HTH-TYPE TRANSCRIPTIONAL REGULATOR RUTR"/>
    <property type="match status" value="1"/>
</dbReference>
<keyword evidence="1 2" id="KW-0238">DNA-binding</keyword>
<protein>
    <submittedName>
        <fullName evidence="5">TetR family transcriptional regulator</fullName>
    </submittedName>
</protein>
<keyword evidence="6" id="KW-1185">Reference proteome</keyword>
<sequence length="236" mass="25852">MDTLGTVPGRDRRDGRATRWAGQREKRRAEIVAAALTAIAEHGPGVSTEQIAEHAGIARPMLYRHFADADDVYNTVALHIGELLIAELAPTLIRPIGSAREMLTRIIGTYVVWFSQNPSLYQYVISRSMDAQHGGRHLVADVREQISGLLRDLLTGYIVLLQGDPRIADPLSFGLAGLVEAATARWTAVARTPLDRDELIAHLAGWVWGALDAALRDVGVELDPDIPLPQLSERTD</sequence>
<reference evidence="5 6" key="1">
    <citation type="submission" date="2019-03" db="EMBL/GenBank/DDBJ databases">
        <title>Genomic Encyclopedia of Type Strains, Phase IV (KMG-IV): sequencing the most valuable type-strain genomes for metagenomic binning, comparative biology and taxonomic classification.</title>
        <authorList>
            <person name="Goeker M."/>
        </authorList>
    </citation>
    <scope>NUCLEOTIDE SEQUENCE [LARGE SCALE GENOMIC DNA]</scope>
    <source>
        <strain evidence="5 6">DSM 45934</strain>
    </source>
</reference>
<evidence type="ECO:0000256" key="3">
    <source>
        <dbReference type="SAM" id="MobiDB-lite"/>
    </source>
</evidence>
<dbReference type="PRINTS" id="PR00455">
    <property type="entry name" value="HTHTETR"/>
</dbReference>
<dbReference type="Proteomes" id="UP000295680">
    <property type="component" value="Unassembled WGS sequence"/>
</dbReference>
<dbReference type="SUPFAM" id="SSF46689">
    <property type="entry name" value="Homeodomain-like"/>
    <property type="match status" value="1"/>
</dbReference>
<evidence type="ECO:0000256" key="2">
    <source>
        <dbReference type="PROSITE-ProRule" id="PRU00335"/>
    </source>
</evidence>
<organism evidence="5 6">
    <name type="scientific">Actinocrispum wychmicini</name>
    <dbReference type="NCBI Taxonomy" id="1213861"/>
    <lineage>
        <taxon>Bacteria</taxon>
        <taxon>Bacillati</taxon>
        <taxon>Actinomycetota</taxon>
        <taxon>Actinomycetes</taxon>
        <taxon>Pseudonocardiales</taxon>
        <taxon>Pseudonocardiaceae</taxon>
        <taxon>Actinocrispum</taxon>
    </lineage>
</organism>
<dbReference type="AlphaFoldDB" id="A0A4R2ILT1"/>
<dbReference type="PROSITE" id="PS50977">
    <property type="entry name" value="HTH_TETR_2"/>
    <property type="match status" value="1"/>
</dbReference>
<evidence type="ECO:0000313" key="6">
    <source>
        <dbReference type="Proteomes" id="UP000295680"/>
    </source>
</evidence>
<dbReference type="OrthoDB" id="4542604at2"/>
<name>A0A4R2ILT1_9PSEU</name>
<dbReference type="InterPro" id="IPR009057">
    <property type="entry name" value="Homeodomain-like_sf"/>
</dbReference>
<dbReference type="Pfam" id="PF00440">
    <property type="entry name" value="TetR_N"/>
    <property type="match status" value="1"/>
</dbReference>
<dbReference type="GO" id="GO:0003700">
    <property type="term" value="F:DNA-binding transcription factor activity"/>
    <property type="evidence" value="ECO:0007669"/>
    <property type="project" value="TreeGrafter"/>
</dbReference>
<dbReference type="EMBL" id="SLWS01000021">
    <property type="protein sequence ID" value="TCO45276.1"/>
    <property type="molecule type" value="Genomic_DNA"/>
</dbReference>
<feature type="DNA-binding region" description="H-T-H motif" evidence="2">
    <location>
        <begin position="47"/>
        <end position="66"/>
    </location>
</feature>
<evidence type="ECO:0000256" key="1">
    <source>
        <dbReference type="ARBA" id="ARBA00023125"/>
    </source>
</evidence>
<dbReference type="PANTHER" id="PTHR30055:SF160">
    <property type="entry name" value="TRANSCRIPTIONAL REGULATORY PROTEIN (PROBABLY ASNC-FAMILY)-RELATED"/>
    <property type="match status" value="1"/>
</dbReference>
<evidence type="ECO:0000313" key="5">
    <source>
        <dbReference type="EMBL" id="TCO45276.1"/>
    </source>
</evidence>
<accession>A0A4R2ILT1</accession>
<proteinExistence type="predicted"/>
<dbReference type="InterPro" id="IPR036271">
    <property type="entry name" value="Tet_transcr_reg_TetR-rel_C_sf"/>
</dbReference>
<dbReference type="Gene3D" id="1.10.357.10">
    <property type="entry name" value="Tetracycline Repressor, domain 2"/>
    <property type="match status" value="1"/>
</dbReference>
<comment type="caution">
    <text evidence="5">The sequence shown here is derived from an EMBL/GenBank/DDBJ whole genome shotgun (WGS) entry which is preliminary data.</text>
</comment>
<feature type="region of interest" description="Disordered" evidence="3">
    <location>
        <begin position="1"/>
        <end position="21"/>
    </location>
</feature>
<dbReference type="GO" id="GO:0000976">
    <property type="term" value="F:transcription cis-regulatory region binding"/>
    <property type="evidence" value="ECO:0007669"/>
    <property type="project" value="TreeGrafter"/>
</dbReference>
<evidence type="ECO:0000259" key="4">
    <source>
        <dbReference type="PROSITE" id="PS50977"/>
    </source>
</evidence>
<feature type="domain" description="HTH tetR-type" evidence="4">
    <location>
        <begin position="25"/>
        <end position="84"/>
    </location>
</feature>
<feature type="compositionally biased region" description="Basic and acidic residues" evidence="3">
    <location>
        <begin position="9"/>
        <end position="21"/>
    </location>
</feature>
<dbReference type="InterPro" id="IPR050109">
    <property type="entry name" value="HTH-type_TetR-like_transc_reg"/>
</dbReference>
<dbReference type="InterPro" id="IPR001647">
    <property type="entry name" value="HTH_TetR"/>
</dbReference>